<sequence>MNVTGNVHGGKLAIPHGAVKGPVAHRETPLFSQLPAGSADPRQRHPGTANRPQRGPGGRPCPVTVEERA</sequence>
<evidence type="ECO:0000256" key="1">
    <source>
        <dbReference type="SAM" id="MobiDB-lite"/>
    </source>
</evidence>
<dbReference type="AlphaFoldDB" id="A0A810KYN6"/>
<organism evidence="2 3">
    <name type="scientific">Actinocatenispora sera</name>
    <dbReference type="NCBI Taxonomy" id="390989"/>
    <lineage>
        <taxon>Bacteria</taxon>
        <taxon>Bacillati</taxon>
        <taxon>Actinomycetota</taxon>
        <taxon>Actinomycetes</taxon>
        <taxon>Micromonosporales</taxon>
        <taxon>Micromonosporaceae</taxon>
        <taxon>Actinocatenispora</taxon>
    </lineage>
</organism>
<dbReference type="Proteomes" id="UP000680750">
    <property type="component" value="Chromosome"/>
</dbReference>
<keyword evidence="3" id="KW-1185">Reference proteome</keyword>
<accession>A0A810KYN6</accession>
<proteinExistence type="predicted"/>
<feature type="region of interest" description="Disordered" evidence="1">
    <location>
        <begin position="1"/>
        <end position="69"/>
    </location>
</feature>
<dbReference type="EMBL" id="AP023354">
    <property type="protein sequence ID" value="BCJ27436.1"/>
    <property type="molecule type" value="Genomic_DNA"/>
</dbReference>
<evidence type="ECO:0000313" key="2">
    <source>
        <dbReference type="EMBL" id="BCJ27436.1"/>
    </source>
</evidence>
<evidence type="ECO:0000313" key="3">
    <source>
        <dbReference type="Proteomes" id="UP000680750"/>
    </source>
</evidence>
<dbReference type="KEGG" id="aser:Asera_15440"/>
<protein>
    <submittedName>
        <fullName evidence="2">Uncharacterized protein</fullName>
    </submittedName>
</protein>
<name>A0A810KYN6_9ACTN</name>
<gene>
    <name evidence="2" type="ORF">Asera_15440</name>
</gene>
<reference evidence="2" key="1">
    <citation type="submission" date="2020-08" db="EMBL/GenBank/DDBJ databases">
        <title>Whole genome shotgun sequence of Actinocatenispora sera NBRC 101916.</title>
        <authorList>
            <person name="Komaki H."/>
            <person name="Tamura T."/>
        </authorList>
    </citation>
    <scope>NUCLEOTIDE SEQUENCE</scope>
    <source>
        <strain evidence="2">NBRC 101916</strain>
    </source>
</reference>